<dbReference type="EMBL" id="CP001736">
    <property type="protein sequence ID" value="ADB29941.1"/>
    <property type="molecule type" value="Genomic_DNA"/>
</dbReference>
<protein>
    <submittedName>
        <fullName evidence="1">Uncharacterized protein</fullName>
    </submittedName>
</protein>
<evidence type="ECO:0000313" key="2">
    <source>
        <dbReference type="Proteomes" id="UP000007967"/>
    </source>
</evidence>
<sequence>MRKLTIIVTCTDRKSARPTRDTLARSLPIGSLSDRSDIWRTRLKSAPSRHPLSALYQGESWSQVTKLGTTVRRAGFEPRILVASAGLGLRDLTSTAPAYGATFTRYQQDSVCQTRADSQDWWHDRIHDHSALDPARELRGQVLLVLSANYAVALEADLLALAQRGSDCLLVGGARDIAGLPRLASDRRLRSHLGGTITGLNMRTAIAWLERLDGYSLHSDSLQDAWNTWASTVLRSENYERATVGDEEVLTFIREARAANPTLPRTRALRLLRDNNLACEQRRFAQLFAQAVSAPCQ</sequence>
<dbReference type="STRING" id="479435.Kfla_0829"/>
<gene>
    <name evidence="1" type="ordered locus">Kfla_0829</name>
</gene>
<reference evidence="2" key="1">
    <citation type="submission" date="2009-09" db="EMBL/GenBank/DDBJ databases">
        <title>The complete genome of Kribbella flavida DSM 17836.</title>
        <authorList>
            <consortium name="US DOE Joint Genome Institute (JGI-PGF)"/>
            <person name="Lucas S."/>
            <person name="Copeland A."/>
            <person name="Lapidus A."/>
            <person name="Glavina del Rio T."/>
            <person name="Dalin E."/>
            <person name="Tice H."/>
            <person name="Bruce D."/>
            <person name="Goodwin L."/>
            <person name="Pitluck S."/>
            <person name="Kyrpides N."/>
            <person name="Mavromatis K."/>
            <person name="Ivanova N."/>
            <person name="Saunders E."/>
            <person name="Brettin T."/>
            <person name="Detter J.C."/>
            <person name="Han C."/>
            <person name="Larimer F."/>
            <person name="Land M."/>
            <person name="Hauser L."/>
            <person name="Markowitz V."/>
            <person name="Cheng J.-F."/>
            <person name="Hugenholtz P."/>
            <person name="Woyke T."/>
            <person name="Wu D."/>
            <person name="Pukall R."/>
            <person name="Klenk H.-P."/>
            <person name="Eisen J.A."/>
        </authorList>
    </citation>
    <scope>NUCLEOTIDE SEQUENCE [LARGE SCALE GENOMIC DNA]</scope>
    <source>
        <strain evidence="2">DSM 17836 / JCM 10339 / NBRC 14399</strain>
    </source>
</reference>
<reference evidence="1 2" key="2">
    <citation type="journal article" date="2010" name="Stand. Genomic Sci.">
        <title>Complete genome sequence of Kribbella flavida type strain (IFO 14399).</title>
        <authorList>
            <person name="Pukall R."/>
            <person name="Lapidus A."/>
            <person name="Glavina Del Rio T."/>
            <person name="Copeland A."/>
            <person name="Tice H."/>
            <person name="Cheng J.-F."/>
            <person name="Lucas S."/>
            <person name="Chen F."/>
            <person name="Nolan M."/>
            <person name="LaButti K."/>
            <person name="Pati A."/>
            <person name="Ivanova N."/>
            <person name="Mavrommatis K."/>
            <person name="Mikhailova N."/>
            <person name="Pitluck S."/>
            <person name="Bruce D."/>
            <person name="Goodwin L."/>
            <person name="Land M."/>
            <person name="Hauser L."/>
            <person name="Chang Y.-J."/>
            <person name="Jeffries C.D."/>
            <person name="Chen A."/>
            <person name="Palaniappan K."/>
            <person name="Chain P."/>
            <person name="Rohde M."/>
            <person name="Goeker M."/>
            <person name="Bristow J."/>
            <person name="Eisen J.A."/>
            <person name="Markowitz V."/>
            <person name="Hugenholtz P."/>
            <person name="Kyrpides N.C."/>
            <person name="Klenk H.-P."/>
            <person name="Brettin T."/>
        </authorList>
    </citation>
    <scope>NUCLEOTIDE SEQUENCE [LARGE SCALE GENOMIC DNA]</scope>
    <source>
        <strain evidence="2">DSM 17836 / JCM 10339 / NBRC 14399</strain>
    </source>
</reference>
<accession>D2PYU5</accession>
<organism evidence="1 2">
    <name type="scientific">Kribbella flavida (strain DSM 17836 / JCM 10339 / NBRC 14399)</name>
    <dbReference type="NCBI Taxonomy" id="479435"/>
    <lineage>
        <taxon>Bacteria</taxon>
        <taxon>Bacillati</taxon>
        <taxon>Actinomycetota</taxon>
        <taxon>Actinomycetes</taxon>
        <taxon>Propionibacteriales</taxon>
        <taxon>Kribbellaceae</taxon>
        <taxon>Kribbella</taxon>
    </lineage>
</organism>
<evidence type="ECO:0000313" key="1">
    <source>
        <dbReference type="EMBL" id="ADB29941.1"/>
    </source>
</evidence>
<proteinExistence type="predicted"/>
<name>D2PYU5_KRIFD</name>
<keyword evidence="2" id="KW-1185">Reference proteome</keyword>
<dbReference type="KEGG" id="kfl:Kfla_0829"/>
<dbReference type="Proteomes" id="UP000007967">
    <property type="component" value="Chromosome"/>
</dbReference>
<dbReference type="AlphaFoldDB" id="D2PYU5"/>
<dbReference type="HOGENOM" id="CLU_884725_0_0_11"/>
<dbReference type="eggNOG" id="ENOG5030SIW">
    <property type="taxonomic scope" value="Bacteria"/>
</dbReference>